<keyword evidence="4" id="KW-0479">Metal-binding</keyword>
<sequence length="966" mass="104175">MFPYLRSARSALLALSIFAFATPAIAQQAPAPTSGQRPVQTADDPWLYKNSDLVHDDAWKFGRLPNGVRYAVRKNGVPPGQVAVRVRIDAGSLMETDSERGFAHLLEHLSFRGSVHVPDGDSKRIWQRLGVTFGSDSNASTTFTQTVYKLDLPSATPAGLDESMKILAGMMYGPNITPETLNAERPVVLAEAREQPGAQTRFQDAMFDLMFAGQPLAKRKPIGTTETLNAATAQTVKAFHDRWYRPERAVVIVIGDLDTTLLEQLVVKHFSDWKGAGPAPQTPDFGKPSTTGATTATIVEPTIPQMAMLSVSRPWTVFSDTVIFNQKRMIDLVAIRIMNRRLESRARAGATFLAAGAGLDDIARSANVTSVQVMPVGENWEAALKDVREIIADAIETAPTQAEIDRELAEIESSMKNRISTAPVESGVSLADDLIQAVDINETVTTPQASYDIFKGAVDQKMFTPATVQEASKRVFQGTATRAIVNLHKPDAQASVKLNAVLSAKVSGTGKPRADLAHVKFDALPKLGAPGTVTSRQVVLDEPKIERVAFANGVTLLVRENSSETGKVYVNVRFGRGLRGLPSNRPTPAWAGGGALVASGLGSYGQEELDALTGNRQIGFSFNTDDDAFVLNAQTNMTDLSDQLKLFAVKLAAPAWDPNPVNRVKTGTLSTYAGLSSSPDAVLSRDLDGLLHSGDPRWGTPSREQISALTPENFRQLWEPLLATGPIEVSIFGDLKTEETIQAVAATFGALKPRPASAAVSGGARFPAHIAKPVVRTHTGQPDQAAAVIAWPTGGGSSGISEGRRIEVLAAIFRDRLIDQLRSQAGVSYSPMVASDWPVGMPDGGKIMALGMIPPDKTDFFFKLSREIAADLVAKPVTQDELDRAVNPLWQTLLRRSSGNMFWMMLTNGGAGDPARIEAVKTIGIDYRQITPADIQALAVKYLVPAKDWSMVVLPEKAKKAPARRR</sequence>
<protein>
    <submittedName>
        <fullName evidence="12">Insulinase family protein</fullName>
    </submittedName>
</protein>
<dbReference type="SUPFAM" id="SSF63411">
    <property type="entry name" value="LuxS/MPP-like metallohydrolase"/>
    <property type="match status" value="4"/>
</dbReference>
<comment type="similarity">
    <text evidence="2 8">Belongs to the peptidase M16 family.</text>
</comment>
<evidence type="ECO:0000256" key="8">
    <source>
        <dbReference type="RuleBase" id="RU004447"/>
    </source>
</evidence>
<keyword evidence="3" id="KW-0645">Protease</keyword>
<dbReference type="InterPro" id="IPR011765">
    <property type="entry name" value="Pept_M16_N"/>
</dbReference>
<feature type="signal peptide" evidence="9">
    <location>
        <begin position="1"/>
        <end position="26"/>
    </location>
</feature>
<evidence type="ECO:0000256" key="6">
    <source>
        <dbReference type="ARBA" id="ARBA00022833"/>
    </source>
</evidence>
<dbReference type="EMBL" id="JBDIZK010000004">
    <property type="protein sequence ID" value="MEN3747084.1"/>
    <property type="molecule type" value="Genomic_DNA"/>
</dbReference>
<feature type="domain" description="Peptidase M16 C-terminal" evidence="11">
    <location>
        <begin position="709"/>
        <end position="888"/>
    </location>
</feature>
<feature type="domain" description="Peptidase M16 N-terminal" evidence="10">
    <location>
        <begin position="80"/>
        <end position="211"/>
    </location>
</feature>
<dbReference type="PANTHER" id="PTHR43690:SF17">
    <property type="entry name" value="PROTEIN YHJJ"/>
    <property type="match status" value="1"/>
</dbReference>
<dbReference type="Pfam" id="PF05193">
    <property type="entry name" value="Peptidase_M16_C"/>
    <property type="match status" value="2"/>
</dbReference>
<accession>A0ABV0B654</accession>
<dbReference type="InterPro" id="IPR007863">
    <property type="entry name" value="Peptidase_M16_C"/>
</dbReference>
<evidence type="ECO:0000256" key="7">
    <source>
        <dbReference type="ARBA" id="ARBA00023049"/>
    </source>
</evidence>
<feature type="domain" description="Peptidase M16 C-terminal" evidence="11">
    <location>
        <begin position="231"/>
        <end position="408"/>
    </location>
</feature>
<keyword evidence="5" id="KW-0378">Hydrolase</keyword>
<comment type="cofactor">
    <cofactor evidence="1">
        <name>Zn(2+)</name>
        <dbReference type="ChEBI" id="CHEBI:29105"/>
    </cofactor>
</comment>
<organism evidence="12 13">
    <name type="scientific">Sphingomonas rustica</name>
    <dbReference type="NCBI Taxonomy" id="3103142"/>
    <lineage>
        <taxon>Bacteria</taxon>
        <taxon>Pseudomonadati</taxon>
        <taxon>Pseudomonadota</taxon>
        <taxon>Alphaproteobacteria</taxon>
        <taxon>Sphingomonadales</taxon>
        <taxon>Sphingomonadaceae</taxon>
        <taxon>Sphingomonas</taxon>
    </lineage>
</organism>
<evidence type="ECO:0000256" key="2">
    <source>
        <dbReference type="ARBA" id="ARBA00007261"/>
    </source>
</evidence>
<dbReference type="InterPro" id="IPR050626">
    <property type="entry name" value="Peptidase_M16"/>
</dbReference>
<comment type="caution">
    <text evidence="12">The sequence shown here is derived from an EMBL/GenBank/DDBJ whole genome shotgun (WGS) entry which is preliminary data.</text>
</comment>
<keyword evidence="7" id="KW-0482">Metalloprotease</keyword>
<keyword evidence="9" id="KW-0732">Signal</keyword>
<name>A0ABV0B654_9SPHN</name>
<evidence type="ECO:0000313" key="13">
    <source>
        <dbReference type="Proteomes" id="UP001427805"/>
    </source>
</evidence>
<proteinExistence type="inferred from homology"/>
<dbReference type="RefSeq" id="WP_346246087.1">
    <property type="nucleotide sequence ID" value="NZ_JBDIZK010000004.1"/>
</dbReference>
<dbReference type="Gene3D" id="3.30.830.10">
    <property type="entry name" value="Metalloenzyme, LuxS/M16 peptidase-like"/>
    <property type="match status" value="4"/>
</dbReference>
<dbReference type="PROSITE" id="PS00143">
    <property type="entry name" value="INSULINASE"/>
    <property type="match status" value="1"/>
</dbReference>
<dbReference type="Pfam" id="PF00675">
    <property type="entry name" value="Peptidase_M16"/>
    <property type="match status" value="1"/>
</dbReference>
<evidence type="ECO:0000256" key="9">
    <source>
        <dbReference type="SAM" id="SignalP"/>
    </source>
</evidence>
<evidence type="ECO:0000256" key="3">
    <source>
        <dbReference type="ARBA" id="ARBA00022670"/>
    </source>
</evidence>
<evidence type="ECO:0000256" key="5">
    <source>
        <dbReference type="ARBA" id="ARBA00022801"/>
    </source>
</evidence>
<keyword evidence="6" id="KW-0862">Zinc</keyword>
<evidence type="ECO:0000259" key="11">
    <source>
        <dbReference type="Pfam" id="PF05193"/>
    </source>
</evidence>
<dbReference type="InterPro" id="IPR001431">
    <property type="entry name" value="Pept_M16_Zn_BS"/>
</dbReference>
<evidence type="ECO:0000313" key="12">
    <source>
        <dbReference type="EMBL" id="MEN3747084.1"/>
    </source>
</evidence>
<dbReference type="InterPro" id="IPR011249">
    <property type="entry name" value="Metalloenz_LuxS/M16"/>
</dbReference>
<gene>
    <name evidence="12" type="ORF">TPR58_07890</name>
</gene>
<evidence type="ECO:0000256" key="1">
    <source>
        <dbReference type="ARBA" id="ARBA00001947"/>
    </source>
</evidence>
<feature type="chain" id="PRO_5045493044" evidence="9">
    <location>
        <begin position="27"/>
        <end position="966"/>
    </location>
</feature>
<keyword evidence="13" id="KW-1185">Reference proteome</keyword>
<dbReference type="PANTHER" id="PTHR43690">
    <property type="entry name" value="NARDILYSIN"/>
    <property type="match status" value="1"/>
</dbReference>
<reference evidence="12 13" key="1">
    <citation type="submission" date="2024-05" db="EMBL/GenBank/DDBJ databases">
        <title>Sphingomonas sp. HF-S3 16S ribosomal RNA gene Genome sequencing and assembly.</title>
        <authorList>
            <person name="Lee H."/>
        </authorList>
    </citation>
    <scope>NUCLEOTIDE SEQUENCE [LARGE SCALE GENOMIC DNA]</scope>
    <source>
        <strain evidence="12 13">HF-S3</strain>
    </source>
</reference>
<evidence type="ECO:0000256" key="4">
    <source>
        <dbReference type="ARBA" id="ARBA00022723"/>
    </source>
</evidence>
<dbReference type="Proteomes" id="UP001427805">
    <property type="component" value="Unassembled WGS sequence"/>
</dbReference>
<evidence type="ECO:0000259" key="10">
    <source>
        <dbReference type="Pfam" id="PF00675"/>
    </source>
</evidence>